<organism evidence="2 3">
    <name type="scientific">Tilletia horrida</name>
    <dbReference type="NCBI Taxonomy" id="155126"/>
    <lineage>
        <taxon>Eukaryota</taxon>
        <taxon>Fungi</taxon>
        <taxon>Dikarya</taxon>
        <taxon>Basidiomycota</taxon>
        <taxon>Ustilaginomycotina</taxon>
        <taxon>Exobasidiomycetes</taxon>
        <taxon>Tilletiales</taxon>
        <taxon>Tilletiaceae</taxon>
        <taxon>Tilletia</taxon>
    </lineage>
</organism>
<proteinExistence type="predicted"/>
<feature type="domain" description="C2H2-type" evidence="1">
    <location>
        <begin position="9"/>
        <end position="31"/>
    </location>
</feature>
<dbReference type="Gene3D" id="2.60.120.650">
    <property type="entry name" value="Cupin"/>
    <property type="match status" value="1"/>
</dbReference>
<evidence type="ECO:0000313" key="2">
    <source>
        <dbReference type="EMBL" id="KAK0520034.1"/>
    </source>
</evidence>
<evidence type="ECO:0000313" key="3">
    <source>
        <dbReference type="Proteomes" id="UP001176521"/>
    </source>
</evidence>
<dbReference type="EMBL" id="JAPDMQ010000858">
    <property type="protein sequence ID" value="KAK0520034.1"/>
    <property type="molecule type" value="Genomic_DNA"/>
</dbReference>
<dbReference type="InterPro" id="IPR013087">
    <property type="entry name" value="Znf_C2H2_type"/>
</dbReference>
<sequence>MTPFVPGPCVAGCGSTLNTLKYAKKHWRCHHRQQHPYGSRQGQREPQPLLSQWTLLPSTLPTYTKGLVAIQLAYAHKLHKSPPTFIATDLADSFSHKPWWDHIKSDLNHKDNANTAFISSIDSLPLDSGSAYQVDAGLFHSTQPDLPESVAKTLSAALDIRPTSNFGLKMCKYFINATTASYGVPAHGKHPDISMAITPAGHITEVHQDGIWDGSILIQLTGEKIIFMWPPTEDNLNVASHCHRGTGWLHDAIKNLTNGKMAHLTPGSKIFLPVGTLHAVLSLTPSALAGYRVHHASFLADIPRLLKWDVNTSLAKLDDHEVLNEILNEHDDLLTMWLQQRASSIERYERDLLNIKDLWERDLRPKLNSRLIDLSRPAKRARH</sequence>
<dbReference type="Proteomes" id="UP001176521">
    <property type="component" value="Unassembled WGS sequence"/>
</dbReference>
<dbReference type="PROSITE" id="PS00028">
    <property type="entry name" value="ZINC_FINGER_C2H2_1"/>
    <property type="match status" value="1"/>
</dbReference>
<reference evidence="2" key="1">
    <citation type="journal article" date="2023" name="PhytoFront">
        <title>Draft Genome Resources of Seven Strains of Tilletia horrida, Causal Agent of Kernel Smut of Rice.</title>
        <authorList>
            <person name="Khanal S."/>
            <person name="Antony Babu S."/>
            <person name="Zhou X.G."/>
        </authorList>
    </citation>
    <scope>NUCLEOTIDE SEQUENCE</scope>
    <source>
        <strain evidence="2">TX3</strain>
    </source>
</reference>
<dbReference type="AlphaFoldDB" id="A0AAN6JGY6"/>
<comment type="caution">
    <text evidence="2">The sequence shown here is derived from an EMBL/GenBank/DDBJ whole genome shotgun (WGS) entry which is preliminary data.</text>
</comment>
<gene>
    <name evidence="2" type="ORF">OC842_007235</name>
</gene>
<protein>
    <recommendedName>
        <fullName evidence="1">C2H2-type domain-containing protein</fullName>
    </recommendedName>
</protein>
<name>A0AAN6JGY6_9BASI</name>
<keyword evidence="3" id="KW-1185">Reference proteome</keyword>
<dbReference type="SUPFAM" id="SSF51197">
    <property type="entry name" value="Clavaminate synthase-like"/>
    <property type="match status" value="1"/>
</dbReference>
<accession>A0AAN6JGY6</accession>
<evidence type="ECO:0000259" key="1">
    <source>
        <dbReference type="PROSITE" id="PS00028"/>
    </source>
</evidence>